<feature type="region of interest" description="Disordered" evidence="1">
    <location>
        <begin position="1"/>
        <end position="34"/>
    </location>
</feature>
<dbReference type="InterPro" id="IPR021100">
    <property type="entry name" value="N-glycosylation_EOS1"/>
</dbReference>
<keyword evidence="2" id="KW-0812">Transmembrane</keyword>
<dbReference type="PANTHER" id="PTHR28147:SF1">
    <property type="entry name" value="N-GLYCOSYLATION PROTEIN EOS1"/>
    <property type="match status" value="1"/>
</dbReference>
<sequence length="268" mass="29519">MYTSWGSTPSGVRHRKSTPNLRARGGTRGHERDGYNVVKSITTAPGVQGAGETETEGDETARLPNTRIVPSSALDSSAPLEIFFELACWLSIVPAVFGTIWNFLHAAGLIEFAGSGGPKRIDHAVAMIWAILTGHLHRALTLGLLTRWRAYYPPLPTLIRLLALQAICWPATHFTLSAIDHIRRPMACWAIVGSTTAVSRAMVMWVVSNLGKRDGRRGRRWDARLGVEGMGERRWDWGAVGWKCALPVGVVYFIMAWAGVLKTEMWGC</sequence>
<keyword evidence="2" id="KW-0472">Membrane</keyword>
<dbReference type="Pfam" id="PF12326">
    <property type="entry name" value="EOS1"/>
    <property type="match status" value="1"/>
</dbReference>
<dbReference type="STRING" id="670483.S7Q0K7"/>
<dbReference type="GO" id="GO:0005789">
    <property type="term" value="C:endoplasmic reticulum membrane"/>
    <property type="evidence" value="ECO:0007669"/>
    <property type="project" value="InterPro"/>
</dbReference>
<dbReference type="GO" id="GO:0006487">
    <property type="term" value="P:protein N-linked glycosylation"/>
    <property type="evidence" value="ECO:0007669"/>
    <property type="project" value="TreeGrafter"/>
</dbReference>
<feature type="transmembrane region" description="Helical" evidence="2">
    <location>
        <begin position="82"/>
        <end position="104"/>
    </location>
</feature>
<gene>
    <name evidence="3" type="ORF">GLOTRDRAFT_111916</name>
</gene>
<dbReference type="KEGG" id="gtr:GLOTRDRAFT_111916"/>
<evidence type="ECO:0000313" key="4">
    <source>
        <dbReference type="Proteomes" id="UP000030669"/>
    </source>
</evidence>
<dbReference type="eggNOG" id="KOG2288">
    <property type="taxonomic scope" value="Eukaryota"/>
</dbReference>
<feature type="transmembrane region" description="Helical" evidence="2">
    <location>
        <begin position="240"/>
        <end position="261"/>
    </location>
</feature>
<organism evidence="3 4">
    <name type="scientific">Gloeophyllum trabeum (strain ATCC 11539 / FP-39264 / Madison 617)</name>
    <name type="common">Brown rot fungus</name>
    <dbReference type="NCBI Taxonomy" id="670483"/>
    <lineage>
        <taxon>Eukaryota</taxon>
        <taxon>Fungi</taxon>
        <taxon>Dikarya</taxon>
        <taxon>Basidiomycota</taxon>
        <taxon>Agaricomycotina</taxon>
        <taxon>Agaricomycetes</taxon>
        <taxon>Gloeophyllales</taxon>
        <taxon>Gloeophyllaceae</taxon>
        <taxon>Gloeophyllum</taxon>
    </lineage>
</organism>
<dbReference type="HOGENOM" id="CLU_038950_0_0_1"/>
<dbReference type="Proteomes" id="UP000030669">
    <property type="component" value="Unassembled WGS sequence"/>
</dbReference>
<protein>
    <submittedName>
        <fullName evidence="3">Uncharacterized protein</fullName>
    </submittedName>
</protein>
<keyword evidence="2" id="KW-1133">Transmembrane helix</keyword>
<dbReference type="AlphaFoldDB" id="S7Q0K7"/>
<feature type="compositionally biased region" description="Polar residues" evidence="1">
    <location>
        <begin position="1"/>
        <end position="10"/>
    </location>
</feature>
<evidence type="ECO:0000256" key="2">
    <source>
        <dbReference type="SAM" id="Phobius"/>
    </source>
</evidence>
<dbReference type="OrthoDB" id="2139606at2759"/>
<accession>S7Q0K7</accession>
<evidence type="ECO:0000313" key="3">
    <source>
        <dbReference type="EMBL" id="EPQ53263.1"/>
    </source>
</evidence>
<dbReference type="EMBL" id="KB469306">
    <property type="protein sequence ID" value="EPQ53263.1"/>
    <property type="molecule type" value="Genomic_DNA"/>
</dbReference>
<dbReference type="GO" id="GO:0034599">
    <property type="term" value="P:cellular response to oxidative stress"/>
    <property type="evidence" value="ECO:0007669"/>
    <property type="project" value="InterPro"/>
</dbReference>
<feature type="transmembrane region" description="Helical" evidence="2">
    <location>
        <begin position="157"/>
        <end position="179"/>
    </location>
</feature>
<dbReference type="OMA" id="FVMAWAD"/>
<keyword evidence="4" id="KW-1185">Reference proteome</keyword>
<dbReference type="GeneID" id="19299470"/>
<feature type="transmembrane region" description="Helical" evidence="2">
    <location>
        <begin position="186"/>
        <end position="207"/>
    </location>
</feature>
<dbReference type="PANTHER" id="PTHR28147">
    <property type="entry name" value="N-GLYCOSYLATION PROTEIN EOS1"/>
    <property type="match status" value="1"/>
</dbReference>
<dbReference type="RefSeq" id="XP_007868536.1">
    <property type="nucleotide sequence ID" value="XM_007870345.1"/>
</dbReference>
<reference evidence="3 4" key="1">
    <citation type="journal article" date="2012" name="Science">
        <title>The Paleozoic origin of enzymatic lignin decomposition reconstructed from 31 fungal genomes.</title>
        <authorList>
            <person name="Floudas D."/>
            <person name="Binder M."/>
            <person name="Riley R."/>
            <person name="Barry K."/>
            <person name="Blanchette R.A."/>
            <person name="Henrissat B."/>
            <person name="Martinez A.T."/>
            <person name="Otillar R."/>
            <person name="Spatafora J.W."/>
            <person name="Yadav J.S."/>
            <person name="Aerts A."/>
            <person name="Benoit I."/>
            <person name="Boyd A."/>
            <person name="Carlson A."/>
            <person name="Copeland A."/>
            <person name="Coutinho P.M."/>
            <person name="de Vries R.P."/>
            <person name="Ferreira P."/>
            <person name="Findley K."/>
            <person name="Foster B."/>
            <person name="Gaskell J."/>
            <person name="Glotzer D."/>
            <person name="Gorecki P."/>
            <person name="Heitman J."/>
            <person name="Hesse C."/>
            <person name="Hori C."/>
            <person name="Igarashi K."/>
            <person name="Jurgens J.A."/>
            <person name="Kallen N."/>
            <person name="Kersten P."/>
            <person name="Kohler A."/>
            <person name="Kuees U."/>
            <person name="Kumar T.K.A."/>
            <person name="Kuo A."/>
            <person name="LaButti K."/>
            <person name="Larrondo L.F."/>
            <person name="Lindquist E."/>
            <person name="Ling A."/>
            <person name="Lombard V."/>
            <person name="Lucas S."/>
            <person name="Lundell T."/>
            <person name="Martin R."/>
            <person name="McLaughlin D.J."/>
            <person name="Morgenstern I."/>
            <person name="Morin E."/>
            <person name="Murat C."/>
            <person name="Nagy L.G."/>
            <person name="Nolan M."/>
            <person name="Ohm R.A."/>
            <person name="Patyshakuliyeva A."/>
            <person name="Rokas A."/>
            <person name="Ruiz-Duenas F.J."/>
            <person name="Sabat G."/>
            <person name="Salamov A."/>
            <person name="Samejima M."/>
            <person name="Schmutz J."/>
            <person name="Slot J.C."/>
            <person name="St John F."/>
            <person name="Stenlid J."/>
            <person name="Sun H."/>
            <person name="Sun S."/>
            <person name="Syed K."/>
            <person name="Tsang A."/>
            <person name="Wiebenga A."/>
            <person name="Young D."/>
            <person name="Pisabarro A."/>
            <person name="Eastwood D.C."/>
            <person name="Martin F."/>
            <person name="Cullen D."/>
            <person name="Grigoriev I.V."/>
            <person name="Hibbett D.S."/>
        </authorList>
    </citation>
    <scope>NUCLEOTIDE SEQUENCE [LARGE SCALE GENOMIC DNA]</scope>
    <source>
        <strain evidence="3 4">ATCC 11539</strain>
    </source>
</reference>
<evidence type="ECO:0000256" key="1">
    <source>
        <dbReference type="SAM" id="MobiDB-lite"/>
    </source>
</evidence>
<feature type="transmembrane region" description="Helical" evidence="2">
    <location>
        <begin position="124"/>
        <end position="145"/>
    </location>
</feature>
<name>S7Q0K7_GLOTA</name>
<proteinExistence type="predicted"/>